<dbReference type="Proteomes" id="UP000324222">
    <property type="component" value="Unassembled WGS sequence"/>
</dbReference>
<proteinExistence type="predicted"/>
<evidence type="ECO:0000313" key="2">
    <source>
        <dbReference type="Proteomes" id="UP000324222"/>
    </source>
</evidence>
<organism evidence="1 2">
    <name type="scientific">Portunus trituberculatus</name>
    <name type="common">Swimming crab</name>
    <name type="synonym">Neptunus trituberculatus</name>
    <dbReference type="NCBI Taxonomy" id="210409"/>
    <lineage>
        <taxon>Eukaryota</taxon>
        <taxon>Metazoa</taxon>
        <taxon>Ecdysozoa</taxon>
        <taxon>Arthropoda</taxon>
        <taxon>Crustacea</taxon>
        <taxon>Multicrustacea</taxon>
        <taxon>Malacostraca</taxon>
        <taxon>Eumalacostraca</taxon>
        <taxon>Eucarida</taxon>
        <taxon>Decapoda</taxon>
        <taxon>Pleocyemata</taxon>
        <taxon>Brachyura</taxon>
        <taxon>Eubrachyura</taxon>
        <taxon>Portunoidea</taxon>
        <taxon>Portunidae</taxon>
        <taxon>Portuninae</taxon>
        <taxon>Portunus</taxon>
    </lineage>
</organism>
<reference evidence="1 2" key="1">
    <citation type="submission" date="2019-05" db="EMBL/GenBank/DDBJ databases">
        <title>Another draft genome of Portunus trituberculatus and its Hox gene families provides insights of decapod evolution.</title>
        <authorList>
            <person name="Jeong J.-H."/>
            <person name="Song I."/>
            <person name="Kim S."/>
            <person name="Choi T."/>
            <person name="Kim D."/>
            <person name="Ryu S."/>
            <person name="Kim W."/>
        </authorList>
    </citation>
    <scope>NUCLEOTIDE SEQUENCE [LARGE SCALE GENOMIC DNA]</scope>
    <source>
        <tissue evidence="1">Muscle</tissue>
    </source>
</reference>
<evidence type="ECO:0000313" key="1">
    <source>
        <dbReference type="EMBL" id="MPC42922.1"/>
    </source>
</evidence>
<accession>A0A5B7F906</accession>
<protein>
    <submittedName>
        <fullName evidence="1">Uncharacterized protein</fullName>
    </submittedName>
</protein>
<dbReference type="AlphaFoldDB" id="A0A5B7F906"/>
<comment type="caution">
    <text evidence="1">The sequence shown here is derived from an EMBL/GenBank/DDBJ whole genome shotgun (WGS) entry which is preliminary data.</text>
</comment>
<keyword evidence="2" id="KW-1185">Reference proteome</keyword>
<gene>
    <name evidence="1" type="ORF">E2C01_036555</name>
</gene>
<name>A0A5B7F906_PORTR</name>
<dbReference type="EMBL" id="VSRR010005613">
    <property type="protein sequence ID" value="MPC42922.1"/>
    <property type="molecule type" value="Genomic_DNA"/>
</dbReference>
<sequence>MEWGGVVSGVAVSEVGVMRVLVVGRRHGGGYRWFGRVAAAAVVVSVIVTGSYHSHVCLTTGFLIISVLLSSRSCSSSCLQFFMVVALVPSHDLTVFYHSAAVPSSLSWVFHCTA</sequence>